<evidence type="ECO:0000256" key="1">
    <source>
        <dbReference type="ARBA" id="ARBA00022448"/>
    </source>
</evidence>
<feature type="transmembrane region" description="Helical" evidence="2">
    <location>
        <begin position="21"/>
        <end position="42"/>
    </location>
</feature>
<protein>
    <submittedName>
        <fullName evidence="3">Uncharacterized protein</fullName>
    </submittedName>
</protein>
<dbReference type="GO" id="GO:0022857">
    <property type="term" value="F:transmembrane transporter activity"/>
    <property type="evidence" value="ECO:0007669"/>
    <property type="project" value="InterPro"/>
</dbReference>
<proteinExistence type="predicted"/>
<sequence length="203" mass="21817">MITLALGTLGYKYVHIYEDPAFFIFMCVAGGVAPSTDAWIAAYAADELGDLLGALWLVLSAVANSIIDVYSMGLSVSVINVSLAKVPRLIMAIPSTSPLPSGRQLVLEDLMNERPLDWLSIHVVVVLSSTSSSARATLRATRRRRRNRQDRAPVGIAVLIAFLFGAVGTAMGMAQVSYIGKIGVLFRAFSSSYPFYVSPDITG</sequence>
<dbReference type="PANTHER" id="PTHR31806">
    <property type="entry name" value="PURINE-CYTOSINE PERMEASE FCY2-RELATED"/>
    <property type="match status" value="1"/>
</dbReference>
<evidence type="ECO:0000313" key="3">
    <source>
        <dbReference type="EMBL" id="KAJ7745335.1"/>
    </source>
</evidence>
<feature type="transmembrane region" description="Helical" evidence="2">
    <location>
        <begin position="152"/>
        <end position="174"/>
    </location>
</feature>
<keyword evidence="2" id="KW-1133">Transmembrane helix</keyword>
<dbReference type="GO" id="GO:0000329">
    <property type="term" value="C:fungal-type vacuole membrane"/>
    <property type="evidence" value="ECO:0007669"/>
    <property type="project" value="TreeGrafter"/>
</dbReference>
<dbReference type="PANTHER" id="PTHR31806:SF1">
    <property type="entry name" value="PURINE-CYTOSINE PERMEASE FCY2-RELATED"/>
    <property type="match status" value="1"/>
</dbReference>
<keyword evidence="4" id="KW-1185">Reference proteome</keyword>
<evidence type="ECO:0000256" key="2">
    <source>
        <dbReference type="SAM" id="Phobius"/>
    </source>
</evidence>
<keyword evidence="2" id="KW-0472">Membrane</keyword>
<feature type="transmembrane region" description="Helical" evidence="2">
    <location>
        <begin position="54"/>
        <end position="81"/>
    </location>
</feature>
<dbReference type="Proteomes" id="UP001215598">
    <property type="component" value="Unassembled WGS sequence"/>
</dbReference>
<organism evidence="3 4">
    <name type="scientific">Mycena metata</name>
    <dbReference type="NCBI Taxonomy" id="1033252"/>
    <lineage>
        <taxon>Eukaryota</taxon>
        <taxon>Fungi</taxon>
        <taxon>Dikarya</taxon>
        <taxon>Basidiomycota</taxon>
        <taxon>Agaricomycotina</taxon>
        <taxon>Agaricomycetes</taxon>
        <taxon>Agaricomycetidae</taxon>
        <taxon>Agaricales</taxon>
        <taxon>Marasmiineae</taxon>
        <taxon>Mycenaceae</taxon>
        <taxon>Mycena</taxon>
    </lineage>
</organism>
<evidence type="ECO:0000313" key="4">
    <source>
        <dbReference type="Proteomes" id="UP001215598"/>
    </source>
</evidence>
<dbReference type="AlphaFoldDB" id="A0AAD7IL49"/>
<name>A0AAD7IL49_9AGAR</name>
<keyword evidence="2" id="KW-0812">Transmembrane</keyword>
<dbReference type="EMBL" id="JARKIB010000083">
    <property type="protein sequence ID" value="KAJ7745335.1"/>
    <property type="molecule type" value="Genomic_DNA"/>
</dbReference>
<keyword evidence="1" id="KW-0813">Transport</keyword>
<reference evidence="3" key="1">
    <citation type="submission" date="2023-03" db="EMBL/GenBank/DDBJ databases">
        <title>Massive genome expansion in bonnet fungi (Mycena s.s.) driven by repeated elements and novel gene families across ecological guilds.</title>
        <authorList>
            <consortium name="Lawrence Berkeley National Laboratory"/>
            <person name="Harder C.B."/>
            <person name="Miyauchi S."/>
            <person name="Viragh M."/>
            <person name="Kuo A."/>
            <person name="Thoen E."/>
            <person name="Andreopoulos B."/>
            <person name="Lu D."/>
            <person name="Skrede I."/>
            <person name="Drula E."/>
            <person name="Henrissat B."/>
            <person name="Morin E."/>
            <person name="Kohler A."/>
            <person name="Barry K."/>
            <person name="LaButti K."/>
            <person name="Morin E."/>
            <person name="Salamov A."/>
            <person name="Lipzen A."/>
            <person name="Mereny Z."/>
            <person name="Hegedus B."/>
            <person name="Baldrian P."/>
            <person name="Stursova M."/>
            <person name="Weitz H."/>
            <person name="Taylor A."/>
            <person name="Grigoriev I.V."/>
            <person name="Nagy L.G."/>
            <person name="Martin F."/>
            <person name="Kauserud H."/>
        </authorList>
    </citation>
    <scope>NUCLEOTIDE SEQUENCE</scope>
    <source>
        <strain evidence="3">CBHHK182m</strain>
    </source>
</reference>
<dbReference type="InterPro" id="IPR026030">
    <property type="entry name" value="Pur-cyt_permease_Fcy2/21/22"/>
</dbReference>
<comment type="caution">
    <text evidence="3">The sequence shown here is derived from an EMBL/GenBank/DDBJ whole genome shotgun (WGS) entry which is preliminary data.</text>
</comment>
<gene>
    <name evidence="3" type="ORF">B0H16DRAFT_1726897</name>
</gene>
<dbReference type="GO" id="GO:0005886">
    <property type="term" value="C:plasma membrane"/>
    <property type="evidence" value="ECO:0007669"/>
    <property type="project" value="TreeGrafter"/>
</dbReference>
<accession>A0AAD7IL49</accession>